<dbReference type="Pfam" id="PF08543">
    <property type="entry name" value="Phos_pyr_kin"/>
    <property type="match status" value="1"/>
</dbReference>
<comment type="pathway">
    <text evidence="1">Cofactor biosynthesis; thiamine diphosphate biosynthesis.</text>
</comment>
<dbReference type="InterPro" id="IPR029056">
    <property type="entry name" value="Ribokinase-like"/>
</dbReference>
<evidence type="ECO:0000256" key="4">
    <source>
        <dbReference type="ARBA" id="ARBA00022741"/>
    </source>
</evidence>
<organism evidence="8 9">
    <name type="scientific">Suttonella ornithocola</name>
    <dbReference type="NCBI Taxonomy" id="279832"/>
    <lineage>
        <taxon>Bacteria</taxon>
        <taxon>Pseudomonadati</taxon>
        <taxon>Pseudomonadota</taxon>
        <taxon>Gammaproteobacteria</taxon>
        <taxon>Cardiobacteriales</taxon>
        <taxon>Cardiobacteriaceae</taxon>
        <taxon>Suttonella</taxon>
    </lineage>
</organism>
<evidence type="ECO:0000259" key="7">
    <source>
        <dbReference type="Pfam" id="PF08543"/>
    </source>
</evidence>
<keyword evidence="6" id="KW-0067">ATP-binding</keyword>
<dbReference type="PANTHER" id="PTHR20858:SF17">
    <property type="entry name" value="HYDROXYMETHYLPYRIMIDINE_PHOSPHOMETHYLPYRIMIDINE KINASE THI20-RELATED"/>
    <property type="match status" value="1"/>
</dbReference>
<evidence type="ECO:0000313" key="9">
    <source>
        <dbReference type="Proteomes" id="UP000254601"/>
    </source>
</evidence>
<dbReference type="GO" id="GO:0009228">
    <property type="term" value="P:thiamine biosynthetic process"/>
    <property type="evidence" value="ECO:0007669"/>
    <property type="project" value="InterPro"/>
</dbReference>
<dbReference type="EMBL" id="UHIC01000001">
    <property type="protein sequence ID" value="SUO95505.1"/>
    <property type="molecule type" value="Genomic_DNA"/>
</dbReference>
<dbReference type="GO" id="GO:0009229">
    <property type="term" value="P:thiamine diphosphate biosynthetic process"/>
    <property type="evidence" value="ECO:0007669"/>
    <property type="project" value="UniProtKB-UniPathway"/>
</dbReference>
<dbReference type="AlphaFoldDB" id="A0A380MSH0"/>
<dbReference type="CDD" id="cd01169">
    <property type="entry name" value="HMPP_kinase"/>
    <property type="match status" value="1"/>
</dbReference>
<dbReference type="OrthoDB" id="9810880at2"/>
<dbReference type="GO" id="GO:0008902">
    <property type="term" value="F:hydroxymethylpyrimidine kinase activity"/>
    <property type="evidence" value="ECO:0007669"/>
    <property type="project" value="UniProtKB-EC"/>
</dbReference>
<evidence type="ECO:0000256" key="5">
    <source>
        <dbReference type="ARBA" id="ARBA00022777"/>
    </source>
</evidence>
<dbReference type="EC" id="2.7.1.49" evidence="2"/>
<dbReference type="PANTHER" id="PTHR20858">
    <property type="entry name" value="PHOSPHOMETHYLPYRIMIDINE KINASE"/>
    <property type="match status" value="1"/>
</dbReference>
<sequence>MIKTALTIAGSDSGGGADIQADLKTFSALGVYGMSVITAITAQNTCKVNRIDGLSLAVIRAQIETIFDDIVPSTIKIGVLGTTEVIQTVADTLAQYPNVVIVLDSVMVAKNGDAFLIKEAVDALKTYFILMVMIIAPNLPEAAVLLDIETPINANEKIAKALLNLGSQAVLLKDGHSQNAMLHDLLMTQNGLKPFKHTRHQTANTHGTGCTLSAAIAANLTKGQILEVAVEKAIDYLVNAIAQVDSLGIGHGYGPVHHFHQWWSA</sequence>
<dbReference type="FunFam" id="3.40.1190.20:FF:000003">
    <property type="entry name" value="Phosphomethylpyrimidine kinase ThiD"/>
    <property type="match status" value="1"/>
</dbReference>
<keyword evidence="9" id="KW-1185">Reference proteome</keyword>
<evidence type="ECO:0000256" key="3">
    <source>
        <dbReference type="ARBA" id="ARBA00022679"/>
    </source>
</evidence>
<dbReference type="GO" id="GO:0005829">
    <property type="term" value="C:cytosol"/>
    <property type="evidence" value="ECO:0007669"/>
    <property type="project" value="TreeGrafter"/>
</dbReference>
<proteinExistence type="predicted"/>
<evidence type="ECO:0000256" key="1">
    <source>
        <dbReference type="ARBA" id="ARBA00004948"/>
    </source>
</evidence>
<keyword evidence="5 8" id="KW-0418">Kinase</keyword>
<evidence type="ECO:0000256" key="6">
    <source>
        <dbReference type="ARBA" id="ARBA00022840"/>
    </source>
</evidence>
<dbReference type="Gene3D" id="3.40.1190.20">
    <property type="match status" value="1"/>
</dbReference>
<reference evidence="8 9" key="1">
    <citation type="submission" date="2018-06" db="EMBL/GenBank/DDBJ databases">
        <authorList>
            <consortium name="Pathogen Informatics"/>
            <person name="Doyle S."/>
        </authorList>
    </citation>
    <scope>NUCLEOTIDE SEQUENCE [LARGE SCALE GENOMIC DNA]</scope>
    <source>
        <strain evidence="8 9">NCTC13337</strain>
    </source>
</reference>
<dbReference type="NCBIfam" id="TIGR00097">
    <property type="entry name" value="HMP-P_kinase"/>
    <property type="match status" value="1"/>
</dbReference>
<dbReference type="RefSeq" id="WP_072576878.1">
    <property type="nucleotide sequence ID" value="NZ_LWHB01000111.1"/>
</dbReference>
<accession>A0A380MSH0</accession>
<keyword evidence="3 8" id="KW-0808">Transferase</keyword>
<dbReference type="InterPro" id="IPR013749">
    <property type="entry name" value="PM/HMP-P_kinase-1"/>
</dbReference>
<name>A0A380MSH0_9GAMM</name>
<keyword evidence="4" id="KW-0547">Nucleotide-binding</keyword>
<protein>
    <recommendedName>
        <fullName evidence="2">hydroxymethylpyrimidine kinase</fullName>
        <ecNumber evidence="2">2.7.1.49</ecNumber>
    </recommendedName>
</protein>
<dbReference type="SUPFAM" id="SSF53613">
    <property type="entry name" value="Ribokinase-like"/>
    <property type="match status" value="1"/>
</dbReference>
<dbReference type="GO" id="GO:0008972">
    <property type="term" value="F:phosphomethylpyrimidine kinase activity"/>
    <property type="evidence" value="ECO:0007669"/>
    <property type="project" value="InterPro"/>
</dbReference>
<dbReference type="GO" id="GO:0005524">
    <property type="term" value="F:ATP binding"/>
    <property type="evidence" value="ECO:0007669"/>
    <property type="project" value="UniProtKB-KW"/>
</dbReference>
<dbReference type="UniPathway" id="UPA00060">
    <property type="reaction ID" value="UER00138"/>
</dbReference>
<gene>
    <name evidence="8" type="primary">thiD</name>
    <name evidence="8" type="ORF">NCTC13337_01404</name>
</gene>
<dbReference type="InterPro" id="IPR004399">
    <property type="entry name" value="HMP/HMP-P_kinase_dom"/>
</dbReference>
<evidence type="ECO:0000313" key="8">
    <source>
        <dbReference type="EMBL" id="SUO95505.1"/>
    </source>
</evidence>
<dbReference type="Proteomes" id="UP000254601">
    <property type="component" value="Unassembled WGS sequence"/>
</dbReference>
<evidence type="ECO:0000256" key="2">
    <source>
        <dbReference type="ARBA" id="ARBA00012135"/>
    </source>
</evidence>
<feature type="domain" description="Pyridoxamine kinase/Phosphomethylpyrimidine kinase" evidence="7">
    <location>
        <begin position="12"/>
        <end position="257"/>
    </location>
</feature>